<comment type="pathway">
    <text evidence="3">tRNA modification; 5-methoxycarbonylmethyl-2-thiouridine-tRNA biosynthesis.</text>
</comment>
<accession>A0A1Y2HC12</accession>
<dbReference type="PANTHER" id="PTHR20882:SF14">
    <property type="entry name" value="CYTOPLASMIC TRNA 2-THIOLATION PROTEIN 2"/>
    <property type="match status" value="1"/>
</dbReference>
<keyword evidence="6" id="KW-1185">Reference proteome</keyword>
<dbReference type="STRING" id="765915.A0A1Y2HC12"/>
<dbReference type="InterPro" id="IPR019407">
    <property type="entry name" value="CTU2"/>
</dbReference>
<dbReference type="SUPFAM" id="SSF52402">
    <property type="entry name" value="Adenine nucleotide alpha hydrolases-like"/>
    <property type="match status" value="1"/>
</dbReference>
<dbReference type="GO" id="GO:0000049">
    <property type="term" value="F:tRNA binding"/>
    <property type="evidence" value="ECO:0007669"/>
    <property type="project" value="InterPro"/>
</dbReference>
<comment type="caution">
    <text evidence="5">The sequence shown here is derived from an EMBL/GenBank/DDBJ whole genome shotgun (WGS) entry which is preliminary data.</text>
</comment>
<comment type="subcellular location">
    <subcellularLocation>
        <location evidence="3">Cytoplasm</location>
    </subcellularLocation>
</comment>
<reference evidence="5 6" key="1">
    <citation type="submission" date="2016-07" db="EMBL/GenBank/DDBJ databases">
        <title>Pervasive Adenine N6-methylation of Active Genes in Fungi.</title>
        <authorList>
            <consortium name="DOE Joint Genome Institute"/>
            <person name="Mondo S.J."/>
            <person name="Dannebaum R.O."/>
            <person name="Kuo R.C."/>
            <person name="Labutti K."/>
            <person name="Haridas S."/>
            <person name="Kuo A."/>
            <person name="Salamov A."/>
            <person name="Ahrendt S.R."/>
            <person name="Lipzen A."/>
            <person name="Sullivan W."/>
            <person name="Andreopoulos W.B."/>
            <person name="Clum A."/>
            <person name="Lindquist E."/>
            <person name="Daum C."/>
            <person name="Ramamoorthy G.K."/>
            <person name="Gryganskyi A."/>
            <person name="Culley D."/>
            <person name="Magnuson J.K."/>
            <person name="James T.Y."/>
            <person name="O'Malley M.A."/>
            <person name="Stajich J.E."/>
            <person name="Spatafora J.W."/>
            <person name="Visel A."/>
            <person name="Grigoriev I.V."/>
        </authorList>
    </citation>
    <scope>NUCLEOTIDE SEQUENCE [LARGE SCALE GENOMIC DNA]</scope>
    <source>
        <strain evidence="5 6">PL171</strain>
    </source>
</reference>
<protein>
    <recommendedName>
        <fullName evidence="3">Cytoplasmic tRNA 2-thiolation protein 2</fullName>
    </recommendedName>
</protein>
<dbReference type="InterPro" id="IPR014729">
    <property type="entry name" value="Rossmann-like_a/b/a_fold"/>
</dbReference>
<dbReference type="GO" id="GO:0016783">
    <property type="term" value="F:sulfurtransferase activity"/>
    <property type="evidence" value="ECO:0007669"/>
    <property type="project" value="TreeGrafter"/>
</dbReference>
<evidence type="ECO:0000256" key="1">
    <source>
        <dbReference type="ARBA" id="ARBA00022490"/>
    </source>
</evidence>
<dbReference type="PANTHER" id="PTHR20882">
    <property type="entry name" value="CYTOPLASMIC TRNA 2-THIOLATION PROTEIN 2"/>
    <property type="match status" value="1"/>
</dbReference>
<evidence type="ECO:0000313" key="6">
    <source>
        <dbReference type="Proteomes" id="UP000193411"/>
    </source>
</evidence>
<dbReference type="OrthoDB" id="25129at2759"/>
<evidence type="ECO:0000256" key="4">
    <source>
        <dbReference type="SAM" id="MobiDB-lite"/>
    </source>
</evidence>
<comment type="function">
    <text evidence="3">Plays a central role in 2-thiolation of mcm(5)S(2)U at tRNA wobble positions of tRNA(Lys), tRNA(Glu) and tRNA(Gln). May act by forming a heterodimer with NCS6 that ligates sulfur from thiocarboxylated URM1 onto the uridine of tRNAs at wobble position. Prior mcm(5) tRNA modification by the elongator complex is required for 2-thiolation. May also be involved in protein urmylation.</text>
</comment>
<feature type="region of interest" description="Disordered" evidence="4">
    <location>
        <begin position="1"/>
        <end position="38"/>
    </location>
</feature>
<comment type="similarity">
    <text evidence="3">Belongs to the CTU2/NCS2 family.</text>
</comment>
<gene>
    <name evidence="3" type="primary">NCS2</name>
    <name evidence="3" type="synonym">CTU2</name>
    <name evidence="5" type="ORF">BCR44DRAFT_1252737</name>
</gene>
<keyword evidence="1 3" id="KW-0963">Cytoplasm</keyword>
<dbReference type="Gene3D" id="3.40.50.620">
    <property type="entry name" value="HUPs"/>
    <property type="match status" value="1"/>
</dbReference>
<organism evidence="5 6">
    <name type="scientific">Catenaria anguillulae PL171</name>
    <dbReference type="NCBI Taxonomy" id="765915"/>
    <lineage>
        <taxon>Eukaryota</taxon>
        <taxon>Fungi</taxon>
        <taxon>Fungi incertae sedis</taxon>
        <taxon>Blastocladiomycota</taxon>
        <taxon>Blastocladiomycetes</taxon>
        <taxon>Blastocladiales</taxon>
        <taxon>Catenariaceae</taxon>
        <taxon>Catenaria</taxon>
    </lineage>
</organism>
<evidence type="ECO:0000256" key="3">
    <source>
        <dbReference type="HAMAP-Rule" id="MF_03054"/>
    </source>
</evidence>
<dbReference type="GO" id="GO:0032447">
    <property type="term" value="P:protein urmylation"/>
    <property type="evidence" value="ECO:0007669"/>
    <property type="project" value="UniProtKB-UniRule"/>
</dbReference>
<sequence length="438" mass="47565">MYPHHQPMKMSTESSPPPASASATAAIKSGKSRTRAPEAAPGFCKRCKDAKATVSARQAVFCRPCFLDGSMVKFRDAVARFKLPLALPGSPEVSAVVALSGGTCSRSLLHMVVGQYMLPRADSQQQQQQHRGPFSTLRVLFIDESEVIPCDPDYIERIRTTAAEYGLELQVARLSDIFRFSKADLVLELSNGSMSASARPSASNTELLQSIFTGTPSVSAKEDMMRTIRSRLLAHLAAEHNDKYLLLGSSTLTVAHQVISATVKGRGAAVHDMVSPMESALTPSASGVMMLKPLSGFSMKELALFAHFHRLDIVPLPTFTSGRPPGLKQGIEQVTMSFLLALEKAKEGTHSTVYKTAARLRRVEAEATCAMCRLTPLVHGEDELVEGATEYRGVCQGCARTLKELQMADKRGATRAVRVPLFDEIAEYLVHSEPDGDE</sequence>
<dbReference type="Proteomes" id="UP000193411">
    <property type="component" value="Unassembled WGS sequence"/>
</dbReference>
<keyword evidence="2 3" id="KW-0819">tRNA processing</keyword>
<name>A0A1Y2HC12_9FUNG</name>
<proteinExistence type="inferred from homology"/>
<evidence type="ECO:0000313" key="5">
    <source>
        <dbReference type="EMBL" id="ORZ32137.1"/>
    </source>
</evidence>
<dbReference type="GO" id="GO:0016779">
    <property type="term" value="F:nucleotidyltransferase activity"/>
    <property type="evidence" value="ECO:0007669"/>
    <property type="project" value="UniProtKB-UniRule"/>
</dbReference>
<dbReference type="GO" id="GO:0005829">
    <property type="term" value="C:cytosol"/>
    <property type="evidence" value="ECO:0007669"/>
    <property type="project" value="TreeGrafter"/>
</dbReference>
<dbReference type="EMBL" id="MCFL01000050">
    <property type="protein sequence ID" value="ORZ32137.1"/>
    <property type="molecule type" value="Genomic_DNA"/>
</dbReference>
<dbReference type="UniPathway" id="UPA00988"/>
<dbReference type="HAMAP" id="MF_03054">
    <property type="entry name" value="CTU2"/>
    <property type="match status" value="1"/>
</dbReference>
<dbReference type="AlphaFoldDB" id="A0A1Y2HC12"/>
<dbReference type="GO" id="GO:0002143">
    <property type="term" value="P:tRNA wobble position uridine thiolation"/>
    <property type="evidence" value="ECO:0007669"/>
    <property type="project" value="TreeGrafter"/>
</dbReference>
<evidence type="ECO:0000256" key="2">
    <source>
        <dbReference type="ARBA" id="ARBA00022694"/>
    </source>
</evidence>